<dbReference type="EC" id="4.1.99.3" evidence="2"/>
<name>M1YZH2_NITG3</name>
<dbReference type="PANTHER" id="PTHR11455:SF9">
    <property type="entry name" value="CRYPTOCHROME CIRCADIAN CLOCK 5 ISOFORM X1"/>
    <property type="match status" value="1"/>
</dbReference>
<keyword evidence="13" id="KW-1185">Reference proteome</keyword>
<feature type="site" description="Electron transfer via tryptophanyl radical" evidence="9">
    <location>
        <position position="381"/>
    </location>
</feature>
<evidence type="ECO:0000256" key="1">
    <source>
        <dbReference type="ARBA" id="ARBA00001932"/>
    </source>
</evidence>
<dbReference type="OrthoDB" id="9772484at2"/>
<keyword evidence="6 10" id="KW-0157">Chromophore</keyword>
<dbReference type="GO" id="GO:0003904">
    <property type="term" value="F:deoxyribodipyrimidine photo-lyase activity"/>
    <property type="evidence" value="ECO:0007669"/>
    <property type="project" value="UniProtKB-EC"/>
</dbReference>
<feature type="binding site" evidence="8">
    <location>
        <begin position="239"/>
        <end position="243"/>
    </location>
    <ligand>
        <name>FAD</name>
        <dbReference type="ChEBI" id="CHEBI:57692"/>
    </ligand>
</feature>
<gene>
    <name evidence="12" type="primary">phrB</name>
    <name evidence="12" type="ORF">NITGR_330038</name>
</gene>
<feature type="binding site" evidence="8">
    <location>
        <begin position="274"/>
        <end position="281"/>
    </location>
    <ligand>
        <name>FAD</name>
        <dbReference type="ChEBI" id="CHEBI:57692"/>
    </ligand>
</feature>
<dbReference type="GO" id="GO:0003677">
    <property type="term" value="F:DNA binding"/>
    <property type="evidence" value="ECO:0007669"/>
    <property type="project" value="TreeGrafter"/>
</dbReference>
<evidence type="ECO:0000256" key="8">
    <source>
        <dbReference type="PIRSR" id="PIRSR602081-1"/>
    </source>
</evidence>
<dbReference type="InterPro" id="IPR018394">
    <property type="entry name" value="DNA_photolyase_1_CS_C"/>
</dbReference>
<dbReference type="FunCoup" id="M1YZH2">
    <property type="interactions" value="293"/>
</dbReference>
<evidence type="ECO:0000256" key="2">
    <source>
        <dbReference type="ARBA" id="ARBA00013149"/>
    </source>
</evidence>
<dbReference type="PRINTS" id="PR00147">
    <property type="entry name" value="DNAPHOTLYASE"/>
</dbReference>
<evidence type="ECO:0000256" key="3">
    <source>
        <dbReference type="ARBA" id="ARBA00014046"/>
    </source>
</evidence>
<dbReference type="PROSITE" id="PS00691">
    <property type="entry name" value="DNA_PHOTOLYASES_1_2"/>
    <property type="match status" value="1"/>
</dbReference>
<dbReference type="EMBL" id="CAQJ01000037">
    <property type="protein sequence ID" value="CCQ90640.1"/>
    <property type="molecule type" value="Genomic_DNA"/>
</dbReference>
<organism evidence="12 13">
    <name type="scientific">Nitrospina gracilis (strain 3/211)</name>
    <dbReference type="NCBI Taxonomy" id="1266370"/>
    <lineage>
        <taxon>Bacteria</taxon>
        <taxon>Pseudomonadati</taxon>
        <taxon>Nitrospinota/Tectimicrobiota group</taxon>
        <taxon>Nitrospinota</taxon>
        <taxon>Nitrospinia</taxon>
        <taxon>Nitrospinales</taxon>
        <taxon>Nitrospinaceae</taxon>
        <taxon>Nitrospina</taxon>
    </lineage>
</organism>
<evidence type="ECO:0000259" key="11">
    <source>
        <dbReference type="PROSITE" id="PS51645"/>
    </source>
</evidence>
<keyword evidence="12" id="KW-0456">Lyase</keyword>
<evidence type="ECO:0000256" key="10">
    <source>
        <dbReference type="RuleBase" id="RU004182"/>
    </source>
</evidence>
<dbReference type="Pfam" id="PF03441">
    <property type="entry name" value="FAD_binding_7"/>
    <property type="match status" value="1"/>
</dbReference>
<dbReference type="FunFam" id="1.10.579.10:FF:000003">
    <property type="entry name" value="Deoxyribodipyrimidine photo-lyase"/>
    <property type="match status" value="1"/>
</dbReference>
<dbReference type="InterPro" id="IPR036155">
    <property type="entry name" value="Crypto/Photolyase_N_sf"/>
</dbReference>
<comment type="similarity">
    <text evidence="10">Belongs to the DNA photolyase family.</text>
</comment>
<dbReference type="GO" id="GO:0071949">
    <property type="term" value="F:FAD binding"/>
    <property type="evidence" value="ECO:0007669"/>
    <property type="project" value="TreeGrafter"/>
</dbReference>
<dbReference type="AlphaFoldDB" id="M1YZH2"/>
<feature type="binding site" evidence="8">
    <location>
        <position position="226"/>
    </location>
    <ligand>
        <name>FAD</name>
        <dbReference type="ChEBI" id="CHEBI:57692"/>
    </ligand>
</feature>
<dbReference type="GO" id="GO:0000719">
    <property type="term" value="P:photoreactive repair"/>
    <property type="evidence" value="ECO:0007669"/>
    <property type="project" value="UniProtKB-ARBA"/>
</dbReference>
<dbReference type="Gene3D" id="1.10.579.10">
    <property type="entry name" value="DNA Cyclobutane Dipyrimidine Photolyase, subunit A, domain 3"/>
    <property type="match status" value="1"/>
</dbReference>
<feature type="site" description="Electron transfer via tryptophanyl radical" evidence="9">
    <location>
        <position position="305"/>
    </location>
</feature>
<reference evidence="12 13" key="1">
    <citation type="journal article" date="2013" name="Front. Microbiol.">
        <title>The genome of Nitrospina gracilis illuminates the metabolism and evolution of the major marine nitrite oxidizer.</title>
        <authorList>
            <person name="Luecker S."/>
            <person name="Nowka B."/>
            <person name="Rattei T."/>
            <person name="Spieck E."/>
            <person name="and Daims H."/>
        </authorList>
    </citation>
    <scope>NUCLEOTIDE SEQUENCE [LARGE SCALE GENOMIC DNA]</scope>
    <source>
        <strain evidence="12 13">3/211</strain>
    </source>
</reference>
<comment type="cofactor">
    <cofactor evidence="8">
        <name>FAD</name>
        <dbReference type="ChEBI" id="CHEBI:57692"/>
    </cofactor>
    <text evidence="8">Binds 1 FAD per subunit.</text>
</comment>
<evidence type="ECO:0000256" key="4">
    <source>
        <dbReference type="ARBA" id="ARBA00022630"/>
    </source>
</evidence>
<dbReference type="GO" id="GO:0009416">
    <property type="term" value="P:response to light stimulus"/>
    <property type="evidence" value="ECO:0007669"/>
    <property type="project" value="TreeGrafter"/>
</dbReference>
<dbReference type="InterPro" id="IPR014729">
    <property type="entry name" value="Rossmann-like_a/b/a_fold"/>
</dbReference>
<evidence type="ECO:0000256" key="6">
    <source>
        <dbReference type="ARBA" id="ARBA00022991"/>
    </source>
</evidence>
<dbReference type="HOGENOM" id="CLU_010348_2_2_0"/>
<feature type="domain" description="Photolyase/cryptochrome alpha/beta" evidence="11">
    <location>
        <begin position="5"/>
        <end position="135"/>
    </location>
</feature>
<comment type="catalytic activity">
    <reaction evidence="7">
        <text>cyclobutadipyrimidine (in DNA) = 2 pyrimidine residues (in DNA).</text>
        <dbReference type="EC" id="4.1.99.3"/>
    </reaction>
</comment>
<protein>
    <recommendedName>
        <fullName evidence="3">Deoxyribodipyrimidine photo-lyase</fullName>
        <ecNumber evidence="2">4.1.99.3</ecNumber>
    </recommendedName>
</protein>
<dbReference type="InterPro" id="IPR002081">
    <property type="entry name" value="Cryptochrome/DNA_photolyase_1"/>
</dbReference>
<evidence type="ECO:0000313" key="12">
    <source>
        <dbReference type="EMBL" id="CCQ90640.1"/>
    </source>
</evidence>
<dbReference type="InterPro" id="IPR005101">
    <property type="entry name" value="Cryptochr/Photolyase_FAD-bd"/>
</dbReference>
<feature type="site" description="Electron transfer via tryptophanyl radical" evidence="9">
    <location>
        <position position="358"/>
    </location>
</feature>
<keyword evidence="5 8" id="KW-0274">FAD</keyword>
<evidence type="ECO:0000256" key="5">
    <source>
        <dbReference type="ARBA" id="ARBA00022827"/>
    </source>
</evidence>
<dbReference type="Proteomes" id="UP000011704">
    <property type="component" value="Unassembled WGS sequence"/>
</dbReference>
<evidence type="ECO:0000256" key="7">
    <source>
        <dbReference type="ARBA" id="ARBA00033999"/>
    </source>
</evidence>
<dbReference type="InParanoid" id="M1YZH2"/>
<dbReference type="RefSeq" id="WP_005008400.1">
    <property type="nucleotide sequence ID" value="NZ_HG422173.1"/>
</dbReference>
<dbReference type="Pfam" id="PF00875">
    <property type="entry name" value="DNA_photolyase"/>
    <property type="match status" value="1"/>
</dbReference>
<dbReference type="Gene3D" id="3.40.50.620">
    <property type="entry name" value="HUPs"/>
    <property type="match status" value="1"/>
</dbReference>
<evidence type="ECO:0000256" key="9">
    <source>
        <dbReference type="PIRSR" id="PIRSR602081-2"/>
    </source>
</evidence>
<dbReference type="SUPFAM" id="SSF48173">
    <property type="entry name" value="Cryptochrome/photolyase FAD-binding domain"/>
    <property type="match status" value="1"/>
</dbReference>
<proteinExistence type="inferred from homology"/>
<dbReference type="PANTHER" id="PTHR11455">
    <property type="entry name" value="CRYPTOCHROME"/>
    <property type="match status" value="1"/>
</dbReference>
<sequence>MAVYQRALCWVRRDLRLRDHTALTAATRQAREVIVVFVFDTNILRKLEDKDDRRVNFIHHSLKEMQARLVKKGADLLVCHGDPVLDIPRLAQELKVDAVFTNRDYDPYARKRDRIVEQKLKIWDVTFHSYMDQVVFEYPDIATRQGEPFKVFTPYKNAWLGALRPEHVAEEKPNLKRLAPVKVFKEWIEPWDLGSLGFKENELWVQPGEEGARAAWRKFQKYIHRYHKDRDFPALKHGTSGLSVHLRFGTISIRELVRNAMGRKNEGARTWLSELIWRDFYQTILDRYSYVVRGAFRPEYDSIRWPGKESHFKKWCAGETGYPLIDAAMRHFARTGWMHNRLRMVVASFLVKDLLVDWRKGEAWFARNLIDFELASNNGGWQWCASTGCDAQPWFRIFNPVTQSKNFDPEGRFIRENVPELAAFSNTHIHWPHDAPDSEKERTGCRLGKDYPDPIVDHALQREKALKLFQDVAQAALTPAEES</sequence>
<dbReference type="SUPFAM" id="SSF52425">
    <property type="entry name" value="Cryptochrome/photolyase, N-terminal domain"/>
    <property type="match status" value="1"/>
</dbReference>
<dbReference type="Gene3D" id="1.25.40.80">
    <property type="match status" value="1"/>
</dbReference>
<dbReference type="STRING" id="1266370.NITGR_330038"/>
<keyword evidence="4 8" id="KW-0285">Flavoprotein</keyword>
<comment type="caution">
    <text evidence="12">The sequence shown here is derived from an EMBL/GenBank/DDBJ whole genome shotgun (WGS) entry which is preliminary data.</text>
</comment>
<feature type="binding site" evidence="8">
    <location>
        <position position="271"/>
    </location>
    <ligand>
        <name>FAD</name>
        <dbReference type="ChEBI" id="CHEBI:57692"/>
    </ligand>
</feature>
<dbReference type="InterPro" id="IPR036134">
    <property type="entry name" value="Crypto/Photolyase_FAD-like_sf"/>
</dbReference>
<evidence type="ECO:0000313" key="13">
    <source>
        <dbReference type="Proteomes" id="UP000011704"/>
    </source>
</evidence>
<accession>M1YZH2</accession>
<comment type="cofactor">
    <cofactor evidence="1">
        <name>(6R)-5,10-methylene-5,6,7,8-tetrahydrofolate</name>
        <dbReference type="ChEBI" id="CHEBI:15636"/>
    </cofactor>
</comment>
<dbReference type="PROSITE" id="PS51645">
    <property type="entry name" value="PHR_CRY_ALPHA_BETA"/>
    <property type="match status" value="1"/>
</dbReference>
<dbReference type="InterPro" id="IPR006050">
    <property type="entry name" value="DNA_photolyase_N"/>
</dbReference>